<organism evidence="5 6">
    <name type="scientific">Luteipulveratus flavus</name>
    <dbReference type="NCBI Taxonomy" id="3031728"/>
    <lineage>
        <taxon>Bacteria</taxon>
        <taxon>Bacillati</taxon>
        <taxon>Actinomycetota</taxon>
        <taxon>Actinomycetes</taxon>
        <taxon>Micrococcales</taxon>
        <taxon>Dermacoccaceae</taxon>
        <taxon>Luteipulveratus</taxon>
    </lineage>
</organism>
<reference evidence="5 6" key="1">
    <citation type="submission" date="2023-03" db="EMBL/GenBank/DDBJ databases">
        <title>YIM 133296 draft genome.</title>
        <authorList>
            <person name="Xiong L."/>
        </authorList>
    </citation>
    <scope>NUCLEOTIDE SEQUENCE [LARGE SCALE GENOMIC DNA]</scope>
    <source>
        <strain evidence="5 6">YIM 133296</strain>
    </source>
</reference>
<protein>
    <submittedName>
        <fullName evidence="5">AraC family transcriptional regulator</fullName>
    </submittedName>
</protein>
<evidence type="ECO:0000256" key="3">
    <source>
        <dbReference type="ARBA" id="ARBA00023163"/>
    </source>
</evidence>
<dbReference type="Pfam" id="PF12625">
    <property type="entry name" value="Arabinose_bd"/>
    <property type="match status" value="1"/>
</dbReference>
<dbReference type="InterPro" id="IPR018060">
    <property type="entry name" value="HTH_AraC"/>
</dbReference>
<keyword evidence="1" id="KW-0805">Transcription regulation</keyword>
<proteinExistence type="predicted"/>
<dbReference type="SMART" id="SM00342">
    <property type="entry name" value="HTH_ARAC"/>
    <property type="match status" value="1"/>
</dbReference>
<accession>A0ABT6C4B5</accession>
<evidence type="ECO:0000313" key="5">
    <source>
        <dbReference type="EMBL" id="MDF8263663.1"/>
    </source>
</evidence>
<dbReference type="RefSeq" id="WP_277191332.1">
    <property type="nucleotide sequence ID" value="NZ_JAROAV010000020.1"/>
</dbReference>
<feature type="domain" description="HTH araC/xylS-type" evidence="4">
    <location>
        <begin position="235"/>
        <end position="333"/>
    </location>
</feature>
<dbReference type="PROSITE" id="PS01124">
    <property type="entry name" value="HTH_ARAC_FAMILY_2"/>
    <property type="match status" value="1"/>
</dbReference>
<dbReference type="InterPro" id="IPR009057">
    <property type="entry name" value="Homeodomain-like_sf"/>
</dbReference>
<keyword evidence="3" id="KW-0804">Transcription</keyword>
<dbReference type="PANTHER" id="PTHR47894:SF4">
    <property type="entry name" value="HTH-TYPE TRANSCRIPTIONAL REGULATOR GADX"/>
    <property type="match status" value="1"/>
</dbReference>
<evidence type="ECO:0000313" key="6">
    <source>
        <dbReference type="Proteomes" id="UP001528912"/>
    </source>
</evidence>
<dbReference type="InterPro" id="IPR032687">
    <property type="entry name" value="AraC-type_N"/>
</dbReference>
<name>A0ABT6C4B5_9MICO</name>
<dbReference type="SUPFAM" id="SSF46689">
    <property type="entry name" value="Homeodomain-like"/>
    <property type="match status" value="1"/>
</dbReference>
<dbReference type="Gene3D" id="1.10.10.60">
    <property type="entry name" value="Homeodomain-like"/>
    <property type="match status" value="1"/>
</dbReference>
<sequence>MGPMIRAASLRGFVALVQQLGGDPDDLLRQFAIPRDVLLVDDGLISLTDRDRMLDAAAEILDCPDFGLRLADHQDLGVLGALAVAIEASATGADAVGCASRYMFVHSSALRVELRPDPQGAPDVVALTYTKDLSRSPYSAQAMELALGVFHRIVLALIAGDPVRSVELAHAPLSAPRRYEQFFGGPVRFGTAVGALRVERDWLDAQFTGANTTVRRLAMEHLQRQPREPGGPVAAQVRAVLEGRMGSAPPRIADVARLMACAPRTVQRRLGQEGTTFERLMDDVRRGIAYRLVTGTDIPIGQIAAMAGFAEQSALTRAMRRWYGVGPRVLRRTGAGAQG</sequence>
<dbReference type="EMBL" id="JAROAV010000020">
    <property type="protein sequence ID" value="MDF8263663.1"/>
    <property type="molecule type" value="Genomic_DNA"/>
</dbReference>
<gene>
    <name evidence="5" type="ORF">P4R38_05330</name>
</gene>
<evidence type="ECO:0000259" key="4">
    <source>
        <dbReference type="PROSITE" id="PS01124"/>
    </source>
</evidence>
<evidence type="ECO:0000256" key="2">
    <source>
        <dbReference type="ARBA" id="ARBA00023125"/>
    </source>
</evidence>
<keyword evidence="6" id="KW-1185">Reference proteome</keyword>
<comment type="caution">
    <text evidence="5">The sequence shown here is derived from an EMBL/GenBank/DDBJ whole genome shotgun (WGS) entry which is preliminary data.</text>
</comment>
<dbReference type="Proteomes" id="UP001528912">
    <property type="component" value="Unassembled WGS sequence"/>
</dbReference>
<keyword evidence="2" id="KW-0238">DNA-binding</keyword>
<dbReference type="Pfam" id="PF12833">
    <property type="entry name" value="HTH_18"/>
    <property type="match status" value="1"/>
</dbReference>
<evidence type="ECO:0000256" key="1">
    <source>
        <dbReference type="ARBA" id="ARBA00023015"/>
    </source>
</evidence>
<dbReference type="PANTHER" id="PTHR47894">
    <property type="entry name" value="HTH-TYPE TRANSCRIPTIONAL REGULATOR GADX"/>
    <property type="match status" value="1"/>
</dbReference>